<dbReference type="SUPFAM" id="SSF69279">
    <property type="entry name" value="Phage tail proteins"/>
    <property type="match status" value="1"/>
</dbReference>
<dbReference type="AlphaFoldDB" id="A0A414HEW0"/>
<dbReference type="SUPFAM" id="SSF69255">
    <property type="entry name" value="gp5 N-terminal domain-like"/>
    <property type="match status" value="1"/>
</dbReference>
<reference evidence="1 2" key="1">
    <citation type="submission" date="2018-08" db="EMBL/GenBank/DDBJ databases">
        <title>A genome reference for cultivated species of the human gut microbiota.</title>
        <authorList>
            <person name="Zou Y."/>
            <person name="Xue W."/>
            <person name="Luo G."/>
        </authorList>
    </citation>
    <scope>NUCLEOTIDE SEQUENCE [LARGE SCALE GENOMIC DNA]</scope>
    <source>
        <strain evidence="1 2">AM30-40</strain>
    </source>
</reference>
<organism evidence="1 2">
    <name type="scientific">Phocaeicola vulgatus</name>
    <name type="common">Bacteroides vulgatus</name>
    <dbReference type="NCBI Taxonomy" id="821"/>
    <lineage>
        <taxon>Bacteria</taxon>
        <taxon>Pseudomonadati</taxon>
        <taxon>Bacteroidota</taxon>
        <taxon>Bacteroidia</taxon>
        <taxon>Bacteroidales</taxon>
        <taxon>Bacteroidaceae</taxon>
        <taxon>Phocaeicola</taxon>
    </lineage>
</organism>
<dbReference type="Pfam" id="PF05954">
    <property type="entry name" value="Phage_GPD"/>
    <property type="match status" value="1"/>
</dbReference>
<name>A0A414HEW0_PHOVU</name>
<dbReference type="Proteomes" id="UP000283429">
    <property type="component" value="Unassembled WGS sequence"/>
</dbReference>
<sequence>MLEQKKTTVSIEGSPLPSFSQVILKQFINDHHYFDVHMDIESGELYAAHTLDKSKNWVGKKLDIQLGDNVFKGIITHVELHRTQGNHGYLLIQGYSLTFLLESELNCASWTKKTLSGIVKEICDRDGVPCLVNPEYKTEIEYECQYRESDFDFIRRLARQYHEWLYYDGHQLVFGKPSSLPPPVSLAYGREISDLNIGIQTLARPLQGSSYHSGNAQTYKASTPDAPKGLNMLGQSAFDASIKLFKSPAVQNSEIRVANKSQLDNYFQKKQQGDTASSHYIACDTDSNLVNLGSVVEIQTAIQIFQSVFEEKSLGEYIVTEITHFSGAGESYYNSFTAISSSVPTLPPPDVPLPVAQTQQAVVISNDDPEKQGRVQVKMSWQGDGMQTSWIRVLTPDAGVSDKVSTNRGFVFIPEKDDIVLVGFRYDDPNRPFVLGSLFNGKTGTGGDSGNKKKSLTTRSGCTITIDDDEGSITMKDKDGNSYAADGQGNITISASKSIKLCVGETSIELDSEGNITSNAAANISETAGADIIQAAQKVSTSAETSYNINGNEVTATGKSTATLSGGTQATVDSSGTTAIAGTIIKLN</sequence>
<dbReference type="Gene3D" id="2.40.50.230">
    <property type="entry name" value="Gp5 N-terminal domain"/>
    <property type="match status" value="1"/>
</dbReference>
<dbReference type="Pfam" id="PF04717">
    <property type="entry name" value="Phage_base_V"/>
    <property type="match status" value="1"/>
</dbReference>
<dbReference type="RefSeq" id="WP_101602715.1">
    <property type="nucleotide sequence ID" value="NZ_JADNJS010000066.1"/>
</dbReference>
<proteinExistence type="predicted"/>
<evidence type="ECO:0000313" key="1">
    <source>
        <dbReference type="EMBL" id="RHD83124.1"/>
    </source>
</evidence>
<comment type="caution">
    <text evidence="1">The sequence shown here is derived from an EMBL/GenBank/DDBJ whole genome shotgun (WGS) entry which is preliminary data.</text>
</comment>
<accession>A0A414HEW0</accession>
<dbReference type="InterPro" id="IPR006531">
    <property type="entry name" value="Gp5/Vgr_OB"/>
</dbReference>
<dbReference type="InterPro" id="IPR037026">
    <property type="entry name" value="Vgr_OB-fold_dom_sf"/>
</dbReference>
<gene>
    <name evidence="1" type="ORF">DW783_04805</name>
</gene>
<protein>
    <submittedName>
        <fullName evidence="1">Type IV secretion protein Rhs</fullName>
    </submittedName>
</protein>
<dbReference type="Gene3D" id="3.55.50.10">
    <property type="entry name" value="Baseplate protein-like domains"/>
    <property type="match status" value="1"/>
</dbReference>
<dbReference type="EMBL" id="QSJM01000010">
    <property type="protein sequence ID" value="RHD83124.1"/>
    <property type="molecule type" value="Genomic_DNA"/>
</dbReference>
<dbReference type="SUPFAM" id="SSF69349">
    <property type="entry name" value="Phage fibre proteins"/>
    <property type="match status" value="1"/>
</dbReference>
<evidence type="ECO:0000313" key="2">
    <source>
        <dbReference type="Proteomes" id="UP000283429"/>
    </source>
</evidence>